<keyword evidence="2" id="KW-1185">Reference proteome</keyword>
<reference evidence="2" key="1">
    <citation type="journal article" date="2023" name="G3 (Bethesda)">
        <title>Genome assembly and association tests identify interacting loci associated with vigor, precocity, and sex in interspecific pistachio rootstocks.</title>
        <authorList>
            <person name="Palmer W."/>
            <person name="Jacygrad E."/>
            <person name="Sagayaradj S."/>
            <person name="Cavanaugh K."/>
            <person name="Han R."/>
            <person name="Bertier L."/>
            <person name="Beede B."/>
            <person name="Kafkas S."/>
            <person name="Golino D."/>
            <person name="Preece J."/>
            <person name="Michelmore R."/>
        </authorList>
    </citation>
    <scope>NUCLEOTIDE SEQUENCE [LARGE SCALE GENOMIC DNA]</scope>
</reference>
<evidence type="ECO:0000313" key="2">
    <source>
        <dbReference type="Proteomes" id="UP001164250"/>
    </source>
</evidence>
<sequence length="47" mass="5396">MAVSICCLHFSMMPAEVAGEKMEAERLYDAVNVLLTFQLTIWSMHDY</sequence>
<proteinExistence type="predicted"/>
<protein>
    <submittedName>
        <fullName evidence="1">Uncharacterized protein</fullName>
    </submittedName>
</protein>
<gene>
    <name evidence="1" type="ORF">Patl1_35132</name>
</gene>
<name>A0ACC0ZUY1_9ROSI</name>
<dbReference type="EMBL" id="CM047910">
    <property type="protein sequence ID" value="KAJ0076013.1"/>
    <property type="molecule type" value="Genomic_DNA"/>
</dbReference>
<accession>A0ACC0ZUY1</accession>
<dbReference type="Proteomes" id="UP001164250">
    <property type="component" value="Chromosome 15"/>
</dbReference>
<comment type="caution">
    <text evidence="1">The sequence shown here is derived from an EMBL/GenBank/DDBJ whole genome shotgun (WGS) entry which is preliminary data.</text>
</comment>
<evidence type="ECO:0000313" key="1">
    <source>
        <dbReference type="EMBL" id="KAJ0076013.1"/>
    </source>
</evidence>
<organism evidence="1 2">
    <name type="scientific">Pistacia atlantica</name>
    <dbReference type="NCBI Taxonomy" id="434234"/>
    <lineage>
        <taxon>Eukaryota</taxon>
        <taxon>Viridiplantae</taxon>
        <taxon>Streptophyta</taxon>
        <taxon>Embryophyta</taxon>
        <taxon>Tracheophyta</taxon>
        <taxon>Spermatophyta</taxon>
        <taxon>Magnoliopsida</taxon>
        <taxon>eudicotyledons</taxon>
        <taxon>Gunneridae</taxon>
        <taxon>Pentapetalae</taxon>
        <taxon>rosids</taxon>
        <taxon>malvids</taxon>
        <taxon>Sapindales</taxon>
        <taxon>Anacardiaceae</taxon>
        <taxon>Pistacia</taxon>
    </lineage>
</organism>